<evidence type="ECO:0008006" key="4">
    <source>
        <dbReference type="Google" id="ProtNLM"/>
    </source>
</evidence>
<dbReference type="Proteomes" id="UP000028073">
    <property type="component" value="Unassembled WGS sequence"/>
</dbReference>
<comment type="caution">
    <text evidence="2">The sequence shown here is derived from an EMBL/GenBank/DDBJ whole genome shotgun (WGS) entry which is preliminary data.</text>
</comment>
<evidence type="ECO:0000256" key="1">
    <source>
        <dbReference type="SAM" id="SignalP"/>
    </source>
</evidence>
<gene>
    <name evidence="2" type="ORF">GZ78_06085</name>
</gene>
<dbReference type="RefSeq" id="WP_034833367.1">
    <property type="nucleotide sequence ID" value="NZ_JOKH01000001.1"/>
</dbReference>
<dbReference type="AlphaFoldDB" id="A0A081NM22"/>
<keyword evidence="1" id="KW-0732">Signal</keyword>
<feature type="signal peptide" evidence="1">
    <location>
        <begin position="1"/>
        <end position="31"/>
    </location>
</feature>
<accession>A0A081NM22</accession>
<organism evidence="2 3">
    <name type="scientific">Endozoicomonas numazuensis</name>
    <dbReference type="NCBI Taxonomy" id="1137799"/>
    <lineage>
        <taxon>Bacteria</taxon>
        <taxon>Pseudomonadati</taxon>
        <taxon>Pseudomonadota</taxon>
        <taxon>Gammaproteobacteria</taxon>
        <taxon>Oceanospirillales</taxon>
        <taxon>Endozoicomonadaceae</taxon>
        <taxon>Endozoicomonas</taxon>
    </lineage>
</organism>
<protein>
    <recommendedName>
        <fullName evidence="4">DUF4352 domain-containing protein</fullName>
    </recommendedName>
</protein>
<dbReference type="OrthoDB" id="6196222at2"/>
<name>A0A081NM22_9GAMM</name>
<sequence>MRKGLSSQSLVCSVLKFVALSCLVFSFNSFAEFECTVNKEGRFDNAVSDHLDLSLDITNRDDSTIAMLTITDRVKDEVFLVLIKPEFNQQKQLMNCNKSGQYGYLTYQWQGHQSIPEGMNGRIELAFSPDQDHFIGTVTLFRVKKKGKYISNVAFVKKGFY</sequence>
<dbReference type="EMBL" id="JOKH01000001">
    <property type="protein sequence ID" value="KEQ19495.1"/>
    <property type="molecule type" value="Genomic_DNA"/>
</dbReference>
<feature type="chain" id="PRO_5001760952" description="DUF4352 domain-containing protein" evidence="1">
    <location>
        <begin position="32"/>
        <end position="161"/>
    </location>
</feature>
<evidence type="ECO:0000313" key="2">
    <source>
        <dbReference type="EMBL" id="KEQ19495.1"/>
    </source>
</evidence>
<keyword evidence="3" id="KW-1185">Reference proteome</keyword>
<evidence type="ECO:0000313" key="3">
    <source>
        <dbReference type="Proteomes" id="UP000028073"/>
    </source>
</evidence>
<dbReference type="STRING" id="1137799.GZ78_06085"/>
<reference evidence="2 3" key="1">
    <citation type="submission" date="2014-06" db="EMBL/GenBank/DDBJ databases">
        <title>Whole Genome Sequences of Three Symbiotic Endozoicomonas Bacteria.</title>
        <authorList>
            <person name="Neave M.J."/>
            <person name="Apprill A."/>
            <person name="Voolstra C.R."/>
        </authorList>
    </citation>
    <scope>NUCLEOTIDE SEQUENCE [LARGE SCALE GENOMIC DNA]</scope>
    <source>
        <strain evidence="2 3">DSM 25634</strain>
    </source>
</reference>
<proteinExistence type="predicted"/>